<proteinExistence type="predicted"/>
<organism evidence="8 9">
    <name type="scientific">Pseudomonas gingeri</name>
    <dbReference type="NCBI Taxonomy" id="117681"/>
    <lineage>
        <taxon>Bacteria</taxon>
        <taxon>Pseudomonadati</taxon>
        <taxon>Pseudomonadota</taxon>
        <taxon>Gammaproteobacteria</taxon>
        <taxon>Pseudomonadales</taxon>
        <taxon>Pseudomonadaceae</taxon>
        <taxon>Pseudomonas</taxon>
    </lineage>
</organism>
<gene>
    <name evidence="8" type="ORF">HX876_11115</name>
</gene>
<sequence>MHDPNNKASPYGALSKGLNSRQITMISIGGVIGAGFFVGSASAISAAGPAVLVSFAIAAVLVILVMGMLGELATANPDTGSFSTYAQQAMGRWAGFSIGWLYWWFYVLVIPLEAIVASDILGGWLGVPSILVGTLLICVLTATNVLSVKNFGALEYWLSLFKIVTILGFIALGTAAVFGWLPGGHARGVQHLWADGGFAPTGIAGIASALVLALFSFTGMEIVTIAAAESEDPRRNIRKAIRSVVWRMVIFYFGSIFLIVSLVAWNSPALANGSFQSALEAMNISGAAAIVQTVILVGVASTLNSAIFTASRMGYSLATRRDAPRSWGRTTTNGVPRVAILYSSAASLLLLVANYTLPQTVLVPLIATIGTIALVMYLVIAISQVILRKRAMARGESLLVKMPLFPALSYFTIFAIVAFLGLMAVVPGHQMELLVSALLSASLVAIGAWLQYRDKRSTGSTSGAHQGNAPLAG</sequence>
<evidence type="ECO:0000256" key="4">
    <source>
        <dbReference type="ARBA" id="ARBA00022989"/>
    </source>
</evidence>
<evidence type="ECO:0000259" key="7">
    <source>
        <dbReference type="Pfam" id="PF00324"/>
    </source>
</evidence>
<comment type="caution">
    <text evidence="8">The sequence shown here is derived from an EMBL/GenBank/DDBJ whole genome shotgun (WGS) entry which is preliminary data.</text>
</comment>
<dbReference type="Pfam" id="PF00324">
    <property type="entry name" value="AA_permease"/>
    <property type="match status" value="1"/>
</dbReference>
<feature type="transmembrane region" description="Helical" evidence="6">
    <location>
        <begin position="334"/>
        <end position="355"/>
    </location>
</feature>
<dbReference type="Gene3D" id="1.20.1740.10">
    <property type="entry name" value="Amino acid/polyamine transporter I"/>
    <property type="match status" value="1"/>
</dbReference>
<feature type="transmembrane region" description="Helical" evidence="6">
    <location>
        <begin position="285"/>
        <end position="313"/>
    </location>
</feature>
<dbReference type="PROSITE" id="PS00218">
    <property type="entry name" value="AMINO_ACID_PERMEASE_1"/>
    <property type="match status" value="1"/>
</dbReference>
<accession>A0A7Y7YAN0</accession>
<evidence type="ECO:0000313" key="8">
    <source>
        <dbReference type="EMBL" id="NWC32942.1"/>
    </source>
</evidence>
<feature type="transmembrane region" description="Helical" evidence="6">
    <location>
        <begin position="93"/>
        <end position="112"/>
    </location>
</feature>
<comment type="subcellular location">
    <subcellularLocation>
        <location evidence="1">Membrane</location>
        <topology evidence="1">Multi-pass membrane protein</topology>
    </subcellularLocation>
</comment>
<evidence type="ECO:0000256" key="5">
    <source>
        <dbReference type="ARBA" id="ARBA00023136"/>
    </source>
</evidence>
<dbReference type="AlphaFoldDB" id="A0A7Y7YAN0"/>
<dbReference type="PANTHER" id="PTHR43495:SF5">
    <property type="entry name" value="GAMMA-AMINOBUTYRIC ACID PERMEASE"/>
    <property type="match status" value="1"/>
</dbReference>
<keyword evidence="3 6" id="KW-0812">Transmembrane</keyword>
<feature type="transmembrane region" description="Helical" evidence="6">
    <location>
        <begin position="23"/>
        <end position="44"/>
    </location>
</feature>
<evidence type="ECO:0000256" key="3">
    <source>
        <dbReference type="ARBA" id="ARBA00022692"/>
    </source>
</evidence>
<feature type="transmembrane region" description="Helical" evidence="6">
    <location>
        <begin position="244"/>
        <end position="265"/>
    </location>
</feature>
<evidence type="ECO:0000256" key="2">
    <source>
        <dbReference type="ARBA" id="ARBA00022448"/>
    </source>
</evidence>
<evidence type="ECO:0000256" key="6">
    <source>
        <dbReference type="SAM" id="Phobius"/>
    </source>
</evidence>
<reference evidence="8 9" key="1">
    <citation type="submission" date="2020-04" db="EMBL/GenBank/DDBJ databases">
        <title>Molecular characterization of pseudomonads from Agaricus bisporus reveal novel blotch 2 pathogens in Western Europe.</title>
        <authorList>
            <person name="Taparia T."/>
            <person name="Krijger M."/>
            <person name="Haynes E."/>
            <person name="Elpinstone J.G."/>
            <person name="Noble R."/>
            <person name="Van Der Wolf J."/>
        </authorList>
    </citation>
    <scope>NUCLEOTIDE SEQUENCE [LARGE SCALE GENOMIC DNA]</scope>
    <source>
        <strain evidence="8 9">IPO3737</strain>
    </source>
</reference>
<keyword evidence="5 6" id="KW-0472">Membrane</keyword>
<feature type="transmembrane region" description="Helical" evidence="6">
    <location>
        <begin position="50"/>
        <end position="72"/>
    </location>
</feature>
<name>A0A7Y7YAN0_9PSED</name>
<dbReference type="InterPro" id="IPR004840">
    <property type="entry name" value="Amino_acid_permease_CS"/>
</dbReference>
<dbReference type="PANTHER" id="PTHR43495">
    <property type="entry name" value="GABA PERMEASE"/>
    <property type="match status" value="1"/>
</dbReference>
<dbReference type="GO" id="GO:0016020">
    <property type="term" value="C:membrane"/>
    <property type="evidence" value="ECO:0007669"/>
    <property type="project" value="UniProtKB-SubCell"/>
</dbReference>
<keyword evidence="2" id="KW-0813">Transport</keyword>
<feature type="transmembrane region" description="Helical" evidence="6">
    <location>
        <begin position="124"/>
        <end position="148"/>
    </location>
</feature>
<dbReference type="PIRSF" id="PIRSF006060">
    <property type="entry name" value="AA_transporter"/>
    <property type="match status" value="1"/>
</dbReference>
<evidence type="ECO:0000256" key="1">
    <source>
        <dbReference type="ARBA" id="ARBA00004141"/>
    </source>
</evidence>
<dbReference type="InterPro" id="IPR004841">
    <property type="entry name" value="AA-permease/SLC12A_dom"/>
</dbReference>
<feature type="transmembrane region" description="Helical" evidence="6">
    <location>
        <begin position="433"/>
        <end position="452"/>
    </location>
</feature>
<feature type="domain" description="Amino acid permease/ SLC12A" evidence="7">
    <location>
        <begin position="23"/>
        <end position="447"/>
    </location>
</feature>
<dbReference type="GO" id="GO:0055085">
    <property type="term" value="P:transmembrane transport"/>
    <property type="evidence" value="ECO:0007669"/>
    <property type="project" value="InterPro"/>
</dbReference>
<dbReference type="Proteomes" id="UP000520592">
    <property type="component" value="Unassembled WGS sequence"/>
</dbReference>
<feature type="transmembrane region" description="Helical" evidence="6">
    <location>
        <begin position="408"/>
        <end position="427"/>
    </location>
</feature>
<dbReference type="FunFam" id="1.20.1740.10:FF:000001">
    <property type="entry name" value="Amino acid permease"/>
    <property type="match status" value="1"/>
</dbReference>
<protein>
    <submittedName>
        <fullName evidence="8">Amino acid permease</fullName>
    </submittedName>
</protein>
<evidence type="ECO:0000313" key="9">
    <source>
        <dbReference type="Proteomes" id="UP000520592"/>
    </source>
</evidence>
<feature type="transmembrane region" description="Helical" evidence="6">
    <location>
        <begin position="201"/>
        <end position="223"/>
    </location>
</feature>
<keyword evidence="4 6" id="KW-1133">Transmembrane helix</keyword>
<dbReference type="GO" id="GO:0006865">
    <property type="term" value="P:amino acid transport"/>
    <property type="evidence" value="ECO:0007669"/>
    <property type="project" value="InterPro"/>
</dbReference>
<feature type="transmembrane region" description="Helical" evidence="6">
    <location>
        <begin position="160"/>
        <end position="181"/>
    </location>
</feature>
<feature type="transmembrane region" description="Helical" evidence="6">
    <location>
        <begin position="361"/>
        <end position="387"/>
    </location>
</feature>
<dbReference type="RefSeq" id="WP_177056733.1">
    <property type="nucleotide sequence ID" value="NZ_JACAPS010000011.1"/>
</dbReference>
<dbReference type="EMBL" id="JACAQD010000011">
    <property type="protein sequence ID" value="NWC32942.1"/>
    <property type="molecule type" value="Genomic_DNA"/>
</dbReference>